<evidence type="ECO:0000313" key="2">
    <source>
        <dbReference type="EMBL" id="KAK5901405.1"/>
    </source>
</evidence>
<protein>
    <submittedName>
        <fullName evidence="2">Uncharacterized protein</fullName>
    </submittedName>
</protein>
<feature type="region of interest" description="Disordered" evidence="1">
    <location>
        <begin position="1"/>
        <end position="74"/>
    </location>
</feature>
<gene>
    <name evidence="2" type="ORF">CgunFtcFv8_026281</name>
</gene>
<dbReference type="Proteomes" id="UP001331515">
    <property type="component" value="Unassembled WGS sequence"/>
</dbReference>
<organism evidence="2 3">
    <name type="scientific">Champsocephalus gunnari</name>
    <name type="common">Mackerel icefish</name>
    <dbReference type="NCBI Taxonomy" id="52237"/>
    <lineage>
        <taxon>Eukaryota</taxon>
        <taxon>Metazoa</taxon>
        <taxon>Chordata</taxon>
        <taxon>Craniata</taxon>
        <taxon>Vertebrata</taxon>
        <taxon>Euteleostomi</taxon>
        <taxon>Actinopterygii</taxon>
        <taxon>Neopterygii</taxon>
        <taxon>Teleostei</taxon>
        <taxon>Neoteleostei</taxon>
        <taxon>Acanthomorphata</taxon>
        <taxon>Eupercaria</taxon>
        <taxon>Perciformes</taxon>
        <taxon>Notothenioidei</taxon>
        <taxon>Channichthyidae</taxon>
        <taxon>Champsocephalus</taxon>
    </lineage>
</organism>
<dbReference type="EMBL" id="JAURVH010001532">
    <property type="protein sequence ID" value="KAK5901405.1"/>
    <property type="molecule type" value="Genomic_DNA"/>
</dbReference>
<comment type="caution">
    <text evidence="2">The sequence shown here is derived from an EMBL/GenBank/DDBJ whole genome shotgun (WGS) entry which is preliminary data.</text>
</comment>
<dbReference type="AlphaFoldDB" id="A0AAN8CCL7"/>
<proteinExistence type="predicted"/>
<evidence type="ECO:0000256" key="1">
    <source>
        <dbReference type="SAM" id="MobiDB-lite"/>
    </source>
</evidence>
<feature type="compositionally biased region" description="Acidic residues" evidence="1">
    <location>
        <begin position="43"/>
        <end position="55"/>
    </location>
</feature>
<keyword evidence="3" id="KW-1185">Reference proteome</keyword>
<name>A0AAN8CCL7_CHAGU</name>
<feature type="compositionally biased region" description="Acidic residues" evidence="1">
    <location>
        <begin position="7"/>
        <end position="18"/>
    </location>
</feature>
<sequence length="74" mass="7953">MKAKDGEEAETIEEEDLEATGMEGASTSGGVGPEDAQEKEGGDAETLEEEEVTEGEDTRRRLPKAGNQAWEGRQ</sequence>
<reference evidence="2 3" key="1">
    <citation type="journal article" date="2023" name="Mol. Biol. Evol.">
        <title>Genomics of Secondarily Temperate Adaptation in the Only Non-Antarctic Icefish.</title>
        <authorList>
            <person name="Rivera-Colon A.G."/>
            <person name="Rayamajhi N."/>
            <person name="Minhas B.F."/>
            <person name="Madrigal G."/>
            <person name="Bilyk K.T."/>
            <person name="Yoon V."/>
            <person name="Hune M."/>
            <person name="Gregory S."/>
            <person name="Cheng C.H.C."/>
            <person name="Catchen J.M."/>
        </authorList>
    </citation>
    <scope>NUCLEOTIDE SEQUENCE [LARGE SCALE GENOMIC DNA]</scope>
    <source>
        <tissue evidence="2">White muscle</tissue>
    </source>
</reference>
<accession>A0AAN8CCL7</accession>
<evidence type="ECO:0000313" key="3">
    <source>
        <dbReference type="Proteomes" id="UP001331515"/>
    </source>
</evidence>